<dbReference type="KEGG" id="rga:RGR602_CH01288"/>
<proteinExistence type="predicted"/>
<dbReference type="GO" id="GO:0000160">
    <property type="term" value="P:phosphorelay signal transduction system"/>
    <property type="evidence" value="ECO:0007669"/>
    <property type="project" value="InterPro"/>
</dbReference>
<protein>
    <submittedName>
        <fullName evidence="3">Response regulator CheY-like domain-containing protein</fullName>
    </submittedName>
</protein>
<dbReference type="InterPro" id="IPR011006">
    <property type="entry name" value="CheY-like_superfamily"/>
</dbReference>
<gene>
    <name evidence="3" type="ORF">RGR602_CH01288</name>
</gene>
<dbReference type="Proteomes" id="UP000031368">
    <property type="component" value="Chromosome"/>
</dbReference>
<dbReference type="InterPro" id="IPR001789">
    <property type="entry name" value="Sig_transdc_resp-reg_receiver"/>
</dbReference>
<feature type="domain" description="Response regulatory" evidence="2">
    <location>
        <begin position="18"/>
        <end position="129"/>
    </location>
</feature>
<dbReference type="AlphaFoldDB" id="A0A0B4X1L4"/>
<keyword evidence="1" id="KW-0597">Phosphoprotein</keyword>
<dbReference type="SUPFAM" id="SSF52172">
    <property type="entry name" value="CheY-like"/>
    <property type="match status" value="1"/>
</dbReference>
<reference evidence="3 4" key="1">
    <citation type="submission" date="2013-11" db="EMBL/GenBank/DDBJ databases">
        <title>Complete genome sequence of Rhizobium gallicum bv. gallicum R602.</title>
        <authorList>
            <person name="Bustos P."/>
            <person name="Santamaria R.I."/>
            <person name="Lozano L."/>
            <person name="Acosta J.L."/>
            <person name="Ormeno-Orrillo E."/>
            <person name="Rogel M.A."/>
            <person name="Romero D."/>
            <person name="Cevallos M.A."/>
            <person name="Martinez-Romero E."/>
            <person name="Gonzalez V."/>
        </authorList>
    </citation>
    <scope>NUCLEOTIDE SEQUENCE [LARGE SCALE GENOMIC DNA]</scope>
    <source>
        <strain evidence="3 4">R602</strain>
    </source>
</reference>
<sequence length="138" mass="15187">MRRKRRSAKGAEIMNASRVLVLEDSLIIAMEAEDMLRAVGVEAIDIASGLDQAMDAVKSKSYDFALLDVNLGEAMSFGFARHLNETGIPFGFVSGYSDTRDFPPDLQDVPLLVKPFDEGAMREFLEKLFPTAELDPAS</sequence>
<dbReference type="HOGENOM" id="CLU_000445_69_11_5"/>
<evidence type="ECO:0000313" key="3">
    <source>
        <dbReference type="EMBL" id="AJD40645.1"/>
    </source>
</evidence>
<name>A0A0B4X1L4_9HYPH</name>
<dbReference type="PROSITE" id="PS50110">
    <property type="entry name" value="RESPONSE_REGULATORY"/>
    <property type="match status" value="1"/>
</dbReference>
<organism evidence="3 4">
    <name type="scientific">Rhizobium gallicum bv. gallicum R602sp</name>
    <dbReference type="NCBI Taxonomy" id="1041138"/>
    <lineage>
        <taxon>Bacteria</taxon>
        <taxon>Pseudomonadati</taxon>
        <taxon>Pseudomonadota</taxon>
        <taxon>Alphaproteobacteria</taxon>
        <taxon>Hyphomicrobiales</taxon>
        <taxon>Rhizobiaceae</taxon>
        <taxon>Rhizobium/Agrobacterium group</taxon>
        <taxon>Rhizobium</taxon>
    </lineage>
</organism>
<dbReference type="EMBL" id="CP006877">
    <property type="protein sequence ID" value="AJD40645.1"/>
    <property type="molecule type" value="Genomic_DNA"/>
</dbReference>
<evidence type="ECO:0000256" key="1">
    <source>
        <dbReference type="PROSITE-ProRule" id="PRU00169"/>
    </source>
</evidence>
<feature type="modified residue" description="4-aspartylphosphate" evidence="1">
    <location>
        <position position="68"/>
    </location>
</feature>
<evidence type="ECO:0000259" key="2">
    <source>
        <dbReference type="PROSITE" id="PS50110"/>
    </source>
</evidence>
<accession>A0A0B4X1L4</accession>
<evidence type="ECO:0000313" key="4">
    <source>
        <dbReference type="Proteomes" id="UP000031368"/>
    </source>
</evidence>
<dbReference type="Gene3D" id="3.40.50.2300">
    <property type="match status" value="1"/>
</dbReference>
<keyword evidence="4" id="KW-1185">Reference proteome</keyword>